<dbReference type="EMBL" id="JBJQND010000018">
    <property type="protein sequence ID" value="KAL3836076.1"/>
    <property type="molecule type" value="Genomic_DNA"/>
</dbReference>
<gene>
    <name evidence="1" type="ORF">ACJMK2_021529</name>
</gene>
<organism evidence="1 2">
    <name type="scientific">Sinanodonta woodiana</name>
    <name type="common">Chinese pond mussel</name>
    <name type="synonym">Anodonta woodiana</name>
    <dbReference type="NCBI Taxonomy" id="1069815"/>
    <lineage>
        <taxon>Eukaryota</taxon>
        <taxon>Metazoa</taxon>
        <taxon>Spiralia</taxon>
        <taxon>Lophotrochozoa</taxon>
        <taxon>Mollusca</taxon>
        <taxon>Bivalvia</taxon>
        <taxon>Autobranchia</taxon>
        <taxon>Heteroconchia</taxon>
        <taxon>Palaeoheterodonta</taxon>
        <taxon>Unionida</taxon>
        <taxon>Unionoidea</taxon>
        <taxon>Unionidae</taxon>
        <taxon>Unioninae</taxon>
        <taxon>Sinanodonta</taxon>
    </lineage>
</organism>
<name>A0ABD3TGD2_SINWO</name>
<protein>
    <submittedName>
        <fullName evidence="1">Uncharacterized protein</fullName>
    </submittedName>
</protein>
<evidence type="ECO:0000313" key="1">
    <source>
        <dbReference type="EMBL" id="KAL3836076.1"/>
    </source>
</evidence>
<sequence>MLIWLLIVLVPVASDREEKFTAGNTQCRHDNMCGYHQNTKYSWCYTDYSDRWGYCCTSLCLYAGRDYQRCYSGNTWQYCGNYRTHTITGKPCLLNHPCGMHYEEGEINFVWCYIDLNQNYEYCCRDYSPCSEHGEKYTWCYISGFTTQTEWDYCKRVVS</sequence>
<evidence type="ECO:0000313" key="2">
    <source>
        <dbReference type="Proteomes" id="UP001634394"/>
    </source>
</evidence>
<keyword evidence="2" id="KW-1185">Reference proteome</keyword>
<dbReference type="Proteomes" id="UP001634394">
    <property type="component" value="Unassembled WGS sequence"/>
</dbReference>
<comment type="caution">
    <text evidence="1">The sequence shown here is derived from an EMBL/GenBank/DDBJ whole genome shotgun (WGS) entry which is preliminary data.</text>
</comment>
<proteinExistence type="predicted"/>
<reference evidence="1 2" key="1">
    <citation type="submission" date="2024-11" db="EMBL/GenBank/DDBJ databases">
        <title>Chromosome-level genome assembly of the freshwater bivalve Anodonta woodiana.</title>
        <authorList>
            <person name="Chen X."/>
        </authorList>
    </citation>
    <scope>NUCLEOTIDE SEQUENCE [LARGE SCALE GENOMIC DNA]</scope>
    <source>
        <strain evidence="1">MN2024</strain>
        <tissue evidence="1">Gills</tissue>
    </source>
</reference>
<accession>A0ABD3TGD2</accession>
<dbReference type="AlphaFoldDB" id="A0ABD3TGD2"/>